<dbReference type="RefSeq" id="WP_084747070.1">
    <property type="nucleotide sequence ID" value="NZ_CP020563.1"/>
</dbReference>
<dbReference type="SUPFAM" id="SSF89796">
    <property type="entry name" value="CoA-transferase family III (CaiB/BaiF)"/>
    <property type="match status" value="2"/>
</dbReference>
<accession>A0ABC8BS66</accession>
<sequence>MTSAPPLSPLTTSEALPLDGHLVHLPPAPPAGLATATEVVRDHLTRLGARFGPSSRSWHGSTAAARDPYTPTGPGTGHPYTPTGPETVIGLSGPHHPPGTELTLRGWPAGDPAPFDETTAQAATGLMALHGRANGGPRPLGTDFLSTLAGVAATQALLAAALSGLRGTPVRTARVSVTEAALFSLSPYVAAATAGDEPEEVPSPPYRRAARPPFRSADGVRFEVEALEVQPWRDFWKATGAPAKDIANSWRAFAARHARAASPLITTLAQCAARHSYAELRLIAERTGMGLCALRTLADRRADSDVRYDDDPWELRELPRDDGLPDIPHRGTRHPSLLPLPLTGLTVVESTRQLQGPLATAVLRALGARVIRIEQPGGDPSRGAAPLVDGVSARFTALNAGKEVRHIDVRTAAGRRAVAETVAEADVFLHTWAPGEAARLRLDEEDLARARPGLIYAWASAWDRAPGAPRPPGTDPMVQAWSGVADTVRTPDGSPAPSLVALLDVLGGQIAAEGILAALLARESGAATGRLRVDTSLLGASRVLLRPQLRGLDELPATTPPPTAGFVAPTADGLIAVGAAPETALAATGDPLPHRTTKNAPAQFTTAPSATWLKRLTAAGIPAREVVTDLADLPQAPSLAPYFTHDGCARPTPPWSFS</sequence>
<feature type="region of interest" description="Disordered" evidence="1">
    <location>
        <begin position="51"/>
        <end position="107"/>
    </location>
</feature>
<evidence type="ECO:0000256" key="1">
    <source>
        <dbReference type="SAM" id="MobiDB-lite"/>
    </source>
</evidence>
<dbReference type="PANTHER" id="PTHR48228:SF5">
    <property type="entry name" value="ALPHA-METHYLACYL-COA RACEMASE"/>
    <property type="match status" value="1"/>
</dbReference>
<gene>
    <name evidence="2" type="ORF">B7C62_14100</name>
</gene>
<dbReference type="Gene3D" id="3.30.1540.10">
    <property type="entry name" value="formyl-coa transferase, domain 3"/>
    <property type="match status" value="1"/>
</dbReference>
<organism evidence="2 3">
    <name type="scientific">Kitasatospora albolonga</name>
    <dbReference type="NCBI Taxonomy" id="68173"/>
    <lineage>
        <taxon>Bacteria</taxon>
        <taxon>Bacillati</taxon>
        <taxon>Actinomycetota</taxon>
        <taxon>Actinomycetes</taxon>
        <taxon>Kitasatosporales</taxon>
        <taxon>Streptomycetaceae</taxon>
        <taxon>Kitasatospora</taxon>
    </lineage>
</organism>
<feature type="compositionally biased region" description="Low complexity" evidence="1">
    <location>
        <begin position="68"/>
        <end position="87"/>
    </location>
</feature>
<dbReference type="GO" id="GO:0016740">
    <property type="term" value="F:transferase activity"/>
    <property type="evidence" value="ECO:0007669"/>
    <property type="project" value="UniProtKB-KW"/>
</dbReference>
<dbReference type="EMBL" id="CP020563">
    <property type="protein sequence ID" value="ARF73274.1"/>
    <property type="molecule type" value="Genomic_DNA"/>
</dbReference>
<keyword evidence="3" id="KW-1185">Reference proteome</keyword>
<dbReference type="AlphaFoldDB" id="A0ABC8BS66"/>
<dbReference type="Pfam" id="PF02515">
    <property type="entry name" value="CoA_transf_3"/>
    <property type="match status" value="2"/>
</dbReference>
<dbReference type="InterPro" id="IPR050509">
    <property type="entry name" value="CoA-transferase_III"/>
</dbReference>
<dbReference type="Proteomes" id="UP000192251">
    <property type="component" value="Chromosome"/>
</dbReference>
<keyword evidence="2" id="KW-0808">Transferase</keyword>
<proteinExistence type="predicted"/>
<dbReference type="InterPro" id="IPR003673">
    <property type="entry name" value="CoA-Trfase_fam_III"/>
</dbReference>
<dbReference type="Gene3D" id="3.40.50.10540">
    <property type="entry name" value="Crotonobetainyl-coa:carnitine coa-transferase, domain 1"/>
    <property type="match status" value="2"/>
</dbReference>
<dbReference type="PANTHER" id="PTHR48228">
    <property type="entry name" value="SUCCINYL-COA--D-CITRAMALATE COA-TRANSFERASE"/>
    <property type="match status" value="1"/>
</dbReference>
<dbReference type="InterPro" id="IPR044855">
    <property type="entry name" value="CoA-Trfase_III_dom3_sf"/>
</dbReference>
<evidence type="ECO:0000313" key="3">
    <source>
        <dbReference type="Proteomes" id="UP000192251"/>
    </source>
</evidence>
<reference evidence="2 3" key="1">
    <citation type="submission" date="2017-04" db="EMBL/GenBank/DDBJ databases">
        <title>The complete genome sequence of Streptomyces albolongus YIM 101047, the producer of novel bafilomycins and novel odoriferous sesquiterpenoids.</title>
        <authorList>
            <person name="Yin M."/>
            <person name="Jiang Y."/>
        </authorList>
    </citation>
    <scope>NUCLEOTIDE SEQUENCE [LARGE SCALE GENOMIC DNA]</scope>
    <source>
        <strain evidence="2 3">YIM 101047</strain>
    </source>
</reference>
<name>A0ABC8BS66_9ACTN</name>
<evidence type="ECO:0000313" key="2">
    <source>
        <dbReference type="EMBL" id="ARF73274.1"/>
    </source>
</evidence>
<dbReference type="InterPro" id="IPR023606">
    <property type="entry name" value="CoA-Trfase_III_dom_1_sf"/>
</dbReference>
<protein>
    <submittedName>
        <fullName evidence="2">CoA transferase</fullName>
    </submittedName>
</protein>
<dbReference type="KEGG" id="kab:B7C62_14100"/>